<dbReference type="PROSITE" id="PS51186">
    <property type="entry name" value="GNAT"/>
    <property type="match status" value="1"/>
</dbReference>
<evidence type="ECO:0000256" key="1">
    <source>
        <dbReference type="ARBA" id="ARBA00022679"/>
    </source>
</evidence>
<dbReference type="InterPro" id="IPR050832">
    <property type="entry name" value="Bact_Acetyltransf"/>
</dbReference>
<dbReference type="CDD" id="cd04301">
    <property type="entry name" value="NAT_SF"/>
    <property type="match status" value="1"/>
</dbReference>
<dbReference type="SUPFAM" id="SSF55729">
    <property type="entry name" value="Acyl-CoA N-acyltransferases (Nat)"/>
    <property type="match status" value="1"/>
</dbReference>
<dbReference type="KEGG" id="app:CAP2UW1_4174"/>
<name>C7RPB9_ACCRE</name>
<evidence type="ECO:0000256" key="2">
    <source>
        <dbReference type="ARBA" id="ARBA00023315"/>
    </source>
</evidence>
<dbReference type="EMBL" id="CP001715">
    <property type="protein sequence ID" value="ACV37416.1"/>
    <property type="molecule type" value="Genomic_DNA"/>
</dbReference>
<sequence length="175" mass="19344">MDFSISAVTATDIEPVIALARQVWQQTYPGIISQAQIDFMLEQRYNPPRLLQELTLTQLWWDQIRVDGKLAGFASCLLTEAGEMKLDKLYVDPQRQRMGLGSRLLEHVSGRARAAGCTTLILAVNKRNEGAIATYRRNGFAVREAVCVDIGGGFVMDDFIMAKSLLAPSPGGNKK</sequence>
<evidence type="ECO:0000259" key="3">
    <source>
        <dbReference type="PROSITE" id="PS51186"/>
    </source>
</evidence>
<dbReference type="GO" id="GO:0016747">
    <property type="term" value="F:acyltransferase activity, transferring groups other than amino-acyl groups"/>
    <property type="evidence" value="ECO:0007669"/>
    <property type="project" value="InterPro"/>
</dbReference>
<reference evidence="4" key="2">
    <citation type="submission" date="2009-09" db="EMBL/GenBank/DDBJ databases">
        <title>Complete sequence of chromosome of Candidatus Accumulibacter phosphatis clade IIA str. UW-1.</title>
        <authorList>
            <consortium name="US DOE Joint Genome Institute"/>
            <person name="Martin H.G."/>
            <person name="Ivanova N."/>
            <person name="Kunin V."/>
            <person name="Warnecke F."/>
            <person name="Barry K."/>
            <person name="He S."/>
            <person name="Salamov A."/>
            <person name="Szeto E."/>
            <person name="Dalin E."/>
            <person name="Pangilinan J.L."/>
            <person name="Lapidus A."/>
            <person name="Lowry S."/>
            <person name="Kyrpides N.C."/>
            <person name="McMahon K.D."/>
            <person name="Hugenholtz P."/>
        </authorList>
    </citation>
    <scope>NUCLEOTIDE SEQUENCE [LARGE SCALE GENOMIC DNA]</scope>
    <source>
        <strain evidence="4">UW-1</strain>
    </source>
</reference>
<dbReference type="HOGENOM" id="CLU_013985_18_4_4"/>
<dbReference type="OrthoDB" id="9799601at2"/>
<dbReference type="Gene3D" id="3.40.630.30">
    <property type="match status" value="1"/>
</dbReference>
<accession>C7RPB9</accession>
<dbReference type="Pfam" id="PF00583">
    <property type="entry name" value="Acetyltransf_1"/>
    <property type="match status" value="1"/>
</dbReference>
<dbReference type="InterPro" id="IPR000182">
    <property type="entry name" value="GNAT_dom"/>
</dbReference>
<evidence type="ECO:0000313" key="4">
    <source>
        <dbReference type="EMBL" id="ACV37416.1"/>
    </source>
</evidence>
<protein>
    <submittedName>
        <fullName evidence="4">GCN5-related N-acetyltransferase</fullName>
    </submittedName>
</protein>
<reference evidence="4" key="1">
    <citation type="submission" date="2009-08" db="EMBL/GenBank/DDBJ databases">
        <authorList>
            <consortium name="US DOE Joint Genome Institute"/>
            <person name="Lucas S."/>
            <person name="Copeland A."/>
            <person name="Lapidus A."/>
            <person name="Glavina del Rio T."/>
            <person name="Dalin E."/>
            <person name="Tice H."/>
            <person name="Bruce D."/>
            <person name="Barry K."/>
            <person name="Pitluck S."/>
            <person name="Lowry S."/>
            <person name="Larimer F."/>
            <person name="Land M."/>
            <person name="Hauser L."/>
            <person name="Kyrpides N."/>
            <person name="Ivanova N."/>
            <person name="McMahon K.D."/>
            <person name="Hugenholtz P."/>
        </authorList>
    </citation>
    <scope>NUCLEOTIDE SEQUENCE</scope>
    <source>
        <strain evidence="4">UW-1</strain>
    </source>
</reference>
<dbReference type="eggNOG" id="COG0456">
    <property type="taxonomic scope" value="Bacteria"/>
</dbReference>
<proteinExistence type="predicted"/>
<gene>
    <name evidence="4" type="ordered locus">CAP2UW1_4174</name>
</gene>
<dbReference type="STRING" id="522306.CAP2UW1_4174"/>
<dbReference type="InterPro" id="IPR016181">
    <property type="entry name" value="Acyl_CoA_acyltransferase"/>
</dbReference>
<dbReference type="AlphaFoldDB" id="C7RPB9"/>
<keyword evidence="1 4" id="KW-0808">Transferase</keyword>
<organism evidence="4">
    <name type="scientific">Accumulibacter regalis</name>
    <dbReference type="NCBI Taxonomy" id="522306"/>
    <lineage>
        <taxon>Bacteria</taxon>
        <taxon>Pseudomonadati</taxon>
        <taxon>Pseudomonadota</taxon>
        <taxon>Betaproteobacteria</taxon>
        <taxon>Candidatus Accumulibacter</taxon>
    </lineage>
</organism>
<keyword evidence="2" id="KW-0012">Acyltransferase</keyword>
<dbReference type="PANTHER" id="PTHR43877">
    <property type="entry name" value="AMINOALKYLPHOSPHONATE N-ACETYLTRANSFERASE-RELATED-RELATED"/>
    <property type="match status" value="1"/>
</dbReference>
<feature type="domain" description="N-acetyltransferase" evidence="3">
    <location>
        <begin position="3"/>
        <end position="166"/>
    </location>
</feature>